<gene>
    <name evidence="7" type="ORF">O3303_04155</name>
</gene>
<evidence type="ECO:0000256" key="5">
    <source>
        <dbReference type="ARBA" id="ARBA00023136"/>
    </source>
</evidence>
<evidence type="ECO:0000313" key="8">
    <source>
        <dbReference type="Proteomes" id="UP001211005"/>
    </source>
</evidence>
<dbReference type="Proteomes" id="UP001211005">
    <property type="component" value="Chromosome"/>
</dbReference>
<reference evidence="7 8" key="1">
    <citation type="submission" date="2022-12" db="EMBL/GenBank/DDBJ databases">
        <title>Hymenobacter canadensis sp. nov. isolated from lake water of the Cambridge Bay, Canada.</title>
        <authorList>
            <person name="Kim W.H."/>
            <person name="Lee Y.M."/>
        </authorList>
    </citation>
    <scope>NUCLEOTIDE SEQUENCE [LARGE SCALE GENOMIC DNA]</scope>
    <source>
        <strain evidence="7 8">PAMC 29467</strain>
    </source>
</reference>
<name>A0ABY7LQQ9_9BACT</name>
<keyword evidence="2" id="KW-1003">Cell membrane</keyword>
<sequence>MSVARPSAATPPPAPAAPPAARQFVRGSVGSGVAVVARAAGALLLNKLLAVYGGPGGLTLLAHFQNLMALFTTLPNDGTHVGLVKYLAPLPARAGRYRAWLGAALLLNGAALLLGLLALLLSPGPLVGVFQPSVGWVVLFGLGIALLTAYALLGAVLLAAGQLRAYVGLTVALSLLGPAAVAAVLAGGGAATTALLAYLLAQGATLLPALWLTHRAGLLPALWPGRLSKAALRGLGRFLLMAVGLLLFGKAVDFAVRELLIRQFSLAETDLWQAVAKLSDNYTMVMTAVMSSVYYPRLAALAPQPTAQRAWVRTVLRMLVPLLAAGLGLLYVLRHWLLPVLFEARFGAAAGLLGPQLLGDWLRFVAWPLVMVLTAQARVGRYVALQAASAVLYAAALALLLPRLGLLGAVWASALRHGLLLFWCGWYFRRFWVREEVR</sequence>
<feature type="transmembrane region" description="Helical" evidence="6">
    <location>
        <begin position="282"/>
        <end position="302"/>
    </location>
</feature>
<evidence type="ECO:0000256" key="4">
    <source>
        <dbReference type="ARBA" id="ARBA00022989"/>
    </source>
</evidence>
<feature type="transmembrane region" description="Helical" evidence="6">
    <location>
        <begin position="195"/>
        <end position="213"/>
    </location>
</feature>
<feature type="transmembrane region" description="Helical" evidence="6">
    <location>
        <begin position="407"/>
        <end position="428"/>
    </location>
</feature>
<evidence type="ECO:0008006" key="9">
    <source>
        <dbReference type="Google" id="ProtNLM"/>
    </source>
</evidence>
<dbReference type="InterPro" id="IPR050833">
    <property type="entry name" value="Poly_Biosynth_Transport"/>
</dbReference>
<evidence type="ECO:0000256" key="2">
    <source>
        <dbReference type="ARBA" id="ARBA00022475"/>
    </source>
</evidence>
<feature type="transmembrane region" description="Helical" evidence="6">
    <location>
        <begin position="353"/>
        <end position="375"/>
    </location>
</feature>
<feature type="transmembrane region" description="Helical" evidence="6">
    <location>
        <begin position="99"/>
        <end position="121"/>
    </location>
</feature>
<protein>
    <recommendedName>
        <fullName evidence="9">Polysaccharide biosynthesis protein C-terminal domain-containing protein</fullName>
    </recommendedName>
</protein>
<organism evidence="7 8">
    <name type="scientific">Hymenobacter canadensis</name>
    <dbReference type="NCBI Taxonomy" id="2999067"/>
    <lineage>
        <taxon>Bacteria</taxon>
        <taxon>Pseudomonadati</taxon>
        <taxon>Bacteroidota</taxon>
        <taxon>Cytophagia</taxon>
        <taxon>Cytophagales</taxon>
        <taxon>Hymenobacteraceae</taxon>
        <taxon>Hymenobacter</taxon>
    </lineage>
</organism>
<dbReference type="PANTHER" id="PTHR30250">
    <property type="entry name" value="PST FAMILY PREDICTED COLANIC ACID TRANSPORTER"/>
    <property type="match status" value="1"/>
</dbReference>
<keyword evidence="3 6" id="KW-0812">Transmembrane</keyword>
<feature type="transmembrane region" description="Helical" evidence="6">
    <location>
        <begin position="234"/>
        <end position="252"/>
    </location>
</feature>
<evidence type="ECO:0000256" key="3">
    <source>
        <dbReference type="ARBA" id="ARBA00022692"/>
    </source>
</evidence>
<dbReference type="PANTHER" id="PTHR30250:SF30">
    <property type="entry name" value="LIPID III FLIPPASE"/>
    <property type="match status" value="1"/>
</dbReference>
<feature type="transmembrane region" description="Helical" evidence="6">
    <location>
        <begin position="133"/>
        <end position="159"/>
    </location>
</feature>
<dbReference type="EMBL" id="CP114767">
    <property type="protein sequence ID" value="WBA42755.1"/>
    <property type="molecule type" value="Genomic_DNA"/>
</dbReference>
<keyword evidence="5 6" id="KW-0472">Membrane</keyword>
<evidence type="ECO:0000313" key="7">
    <source>
        <dbReference type="EMBL" id="WBA42755.1"/>
    </source>
</evidence>
<keyword evidence="4 6" id="KW-1133">Transmembrane helix</keyword>
<evidence type="ECO:0000256" key="6">
    <source>
        <dbReference type="SAM" id="Phobius"/>
    </source>
</evidence>
<comment type="subcellular location">
    <subcellularLocation>
        <location evidence="1">Cell membrane</location>
        <topology evidence="1">Multi-pass membrane protein</topology>
    </subcellularLocation>
</comment>
<feature type="transmembrane region" description="Helical" evidence="6">
    <location>
        <begin position="314"/>
        <end position="333"/>
    </location>
</feature>
<feature type="transmembrane region" description="Helical" evidence="6">
    <location>
        <begin position="166"/>
        <end position="189"/>
    </location>
</feature>
<evidence type="ECO:0000256" key="1">
    <source>
        <dbReference type="ARBA" id="ARBA00004651"/>
    </source>
</evidence>
<dbReference type="RefSeq" id="WP_269560805.1">
    <property type="nucleotide sequence ID" value="NZ_CP114767.1"/>
</dbReference>
<accession>A0ABY7LQQ9</accession>
<keyword evidence="8" id="KW-1185">Reference proteome</keyword>
<proteinExistence type="predicted"/>
<feature type="transmembrane region" description="Helical" evidence="6">
    <location>
        <begin position="382"/>
        <end position="401"/>
    </location>
</feature>